<dbReference type="GO" id="GO:0008168">
    <property type="term" value="F:methyltransferase activity"/>
    <property type="evidence" value="ECO:0007669"/>
    <property type="project" value="UniProtKB-KW"/>
</dbReference>
<dbReference type="EMBL" id="CP134050">
    <property type="protein sequence ID" value="WNC13125.1"/>
    <property type="molecule type" value="Genomic_DNA"/>
</dbReference>
<keyword evidence="3" id="KW-0949">S-adenosyl-L-methionine</keyword>
<dbReference type="PRINTS" id="PR00505">
    <property type="entry name" value="D12N6MTFRASE"/>
</dbReference>
<evidence type="ECO:0000313" key="5">
    <source>
        <dbReference type="Proteomes" id="UP001256827"/>
    </source>
</evidence>
<dbReference type="Pfam" id="PF02086">
    <property type="entry name" value="MethyltransfD12"/>
    <property type="match status" value="1"/>
</dbReference>
<dbReference type="SUPFAM" id="SSF53335">
    <property type="entry name" value="S-adenosyl-L-methionine-dependent methyltransferases"/>
    <property type="match status" value="1"/>
</dbReference>
<protein>
    <submittedName>
        <fullName evidence="4">DNA adenine methylase</fullName>
    </submittedName>
</protein>
<evidence type="ECO:0000256" key="3">
    <source>
        <dbReference type="ARBA" id="ARBA00022691"/>
    </source>
</evidence>
<evidence type="ECO:0000256" key="1">
    <source>
        <dbReference type="ARBA" id="ARBA00022603"/>
    </source>
</evidence>
<dbReference type="PIRSF" id="PIRSF000398">
    <property type="entry name" value="M_m6A_EcoRV"/>
    <property type="match status" value="1"/>
</dbReference>
<gene>
    <name evidence="4" type="ORF">RGB73_20710</name>
</gene>
<accession>A0ABY9SZ52</accession>
<keyword evidence="5" id="KW-1185">Reference proteome</keyword>
<keyword evidence="2" id="KW-0808">Transferase</keyword>
<dbReference type="PANTHER" id="PTHR30481">
    <property type="entry name" value="DNA ADENINE METHYLASE"/>
    <property type="match status" value="1"/>
</dbReference>
<proteinExistence type="predicted"/>
<dbReference type="Proteomes" id="UP001256827">
    <property type="component" value="Chromosome"/>
</dbReference>
<evidence type="ECO:0000313" key="4">
    <source>
        <dbReference type="EMBL" id="WNC13125.1"/>
    </source>
</evidence>
<dbReference type="GO" id="GO:0032259">
    <property type="term" value="P:methylation"/>
    <property type="evidence" value="ECO:0007669"/>
    <property type="project" value="UniProtKB-KW"/>
</dbReference>
<reference evidence="4 5" key="1">
    <citation type="submission" date="2023-09" db="EMBL/GenBank/DDBJ databases">
        <title>Complete Genome and Methylome dissection of Bacillus brevis NEB573 original source of BbsI restriction endonuclease.</title>
        <authorList>
            <person name="Fomenkov A."/>
            <person name="Roberts R.D."/>
        </authorList>
    </citation>
    <scope>NUCLEOTIDE SEQUENCE [LARGE SCALE GENOMIC DNA]</scope>
    <source>
        <strain evidence="4 5">NEB573</strain>
    </source>
</reference>
<organism evidence="4 5">
    <name type="scientific">Brevibacillus brevis</name>
    <name type="common">Bacillus brevis</name>
    <dbReference type="NCBI Taxonomy" id="1393"/>
    <lineage>
        <taxon>Bacteria</taxon>
        <taxon>Bacillati</taxon>
        <taxon>Bacillota</taxon>
        <taxon>Bacilli</taxon>
        <taxon>Bacillales</taxon>
        <taxon>Paenibacillaceae</taxon>
        <taxon>Brevibacillus</taxon>
    </lineage>
</organism>
<dbReference type="InterPro" id="IPR029063">
    <property type="entry name" value="SAM-dependent_MTases_sf"/>
</dbReference>
<evidence type="ECO:0000256" key="2">
    <source>
        <dbReference type="ARBA" id="ARBA00022679"/>
    </source>
</evidence>
<dbReference type="InterPro" id="IPR012263">
    <property type="entry name" value="M_m6A_EcoRV"/>
</dbReference>
<keyword evidence="1 4" id="KW-0489">Methyltransferase</keyword>
<sequence>MKVSRILHYPGSKWSMADWIIEHMPEHETYLEPFFGSGAVLFNKPPSKIETVNDLDGQVVNLFRVIRDRPEELAEKIRWTPYSRQEYYDSYEPTGDELEDARRFLIRCWMARGGKTSDRTGWRHIIDTNGPSVTKSWAELPEKILAVTERLRYVQIEQQPALQLIERHRRSEVLIYADPPYVLATRNNRMYKHEMTDADHLELLDALDAHPGPVLLSGYEHLLYDERLAHWYRETKFVQAEGGKRRKEVLWINPLAAQQVGQQTIFSLPGYSWGRWGV</sequence>
<dbReference type="PANTHER" id="PTHR30481:SF4">
    <property type="entry name" value="SITE-SPECIFIC DNA-METHYLTRANSFERASE (ADENINE-SPECIFIC)"/>
    <property type="match status" value="1"/>
</dbReference>
<dbReference type="RefSeq" id="WP_238501323.1">
    <property type="nucleotide sequence ID" value="NZ_CP134050.1"/>
</dbReference>
<dbReference type="InterPro" id="IPR012327">
    <property type="entry name" value="MeTrfase_D12"/>
</dbReference>
<dbReference type="Gene3D" id="3.40.50.150">
    <property type="entry name" value="Vaccinia Virus protein VP39"/>
    <property type="match status" value="2"/>
</dbReference>
<name>A0ABY9SZ52_BREBE</name>